<name>A0ABY7CTJ4_9BASI</name>
<evidence type="ECO:0000313" key="2">
    <source>
        <dbReference type="EMBL" id="WAQ87673.1"/>
    </source>
</evidence>
<accession>A0ABY7CTJ4</accession>
<feature type="region of interest" description="Disordered" evidence="1">
    <location>
        <begin position="213"/>
        <end position="237"/>
    </location>
</feature>
<protein>
    <recommendedName>
        <fullName evidence="4">Rho-GAP domain-containing protein</fullName>
    </recommendedName>
</protein>
<sequence>MVWKPAPIDPAKPIIHPHPPPVSHENNAKPLEYNQDVDFAIFSIEEIPSPLRLFAESHNNILSLSPLNSGLIENVGWASESCILESTQSMRTVNVNGFLLENLILSPLDEASECLDLEDLTTVKVLLLAFQSQPITWSGELTNVVQGEKIRVFNHKIRFHWVAFLRKLSGERGWLPNKLERYLLQQTSVRVGGNKPTESSSELNANRKAVIFSRSASSASPQKRAATKPGGRSPPLSTPIECEVTQLQAADLGKLRISLCTKPPKWSRGLFGFCSYNALLKRPKELLKSEEEQYIVQVLHKFLRCLSPPLLTEALALRLPDLFIQLMWLRYLEKPGDLTTRQMVLEIIQGCFELDKYLGTRPIDGSYEST</sequence>
<dbReference type="EMBL" id="CP110428">
    <property type="protein sequence ID" value="WAQ87673.1"/>
    <property type="molecule type" value="Genomic_DNA"/>
</dbReference>
<evidence type="ECO:0000256" key="1">
    <source>
        <dbReference type="SAM" id="MobiDB-lite"/>
    </source>
</evidence>
<evidence type="ECO:0008006" key="4">
    <source>
        <dbReference type="Google" id="ProtNLM"/>
    </source>
</evidence>
<dbReference type="GeneID" id="77812917"/>
<organism evidence="2 3">
    <name type="scientific">Puccinia triticina</name>
    <dbReference type="NCBI Taxonomy" id="208348"/>
    <lineage>
        <taxon>Eukaryota</taxon>
        <taxon>Fungi</taxon>
        <taxon>Dikarya</taxon>
        <taxon>Basidiomycota</taxon>
        <taxon>Pucciniomycotina</taxon>
        <taxon>Pucciniomycetes</taxon>
        <taxon>Pucciniales</taxon>
        <taxon>Pucciniaceae</taxon>
        <taxon>Puccinia</taxon>
    </lineage>
</organism>
<feature type="region of interest" description="Disordered" evidence="1">
    <location>
        <begin position="1"/>
        <end position="20"/>
    </location>
</feature>
<dbReference type="Proteomes" id="UP001164743">
    <property type="component" value="Chromosome 8A"/>
</dbReference>
<evidence type="ECO:0000313" key="3">
    <source>
        <dbReference type="Proteomes" id="UP001164743"/>
    </source>
</evidence>
<reference evidence="2" key="1">
    <citation type="submission" date="2022-10" db="EMBL/GenBank/DDBJ databases">
        <title>Puccinia triticina Genome sequencing and assembly.</title>
        <authorList>
            <person name="Li C."/>
        </authorList>
    </citation>
    <scope>NUCLEOTIDE SEQUENCE</scope>
    <source>
        <strain evidence="2">Pt15</strain>
    </source>
</reference>
<gene>
    <name evidence="2" type="ORF">PtA15_8A579</name>
</gene>
<keyword evidence="3" id="KW-1185">Reference proteome</keyword>
<dbReference type="RefSeq" id="XP_053023228.1">
    <property type="nucleotide sequence ID" value="XM_053172022.1"/>
</dbReference>
<proteinExistence type="predicted"/>
<feature type="compositionally biased region" description="Low complexity" evidence="1">
    <location>
        <begin position="1"/>
        <end position="14"/>
    </location>
</feature>